<feature type="domain" description="Chromatin assembly factor 1 subunit A dimerization" evidence="6">
    <location>
        <begin position="510"/>
        <end position="574"/>
    </location>
</feature>
<evidence type="ECO:0000259" key="6">
    <source>
        <dbReference type="Pfam" id="PF12253"/>
    </source>
</evidence>
<dbReference type="GO" id="GO:0006334">
    <property type="term" value="P:nucleosome assembly"/>
    <property type="evidence" value="ECO:0007669"/>
    <property type="project" value="TreeGrafter"/>
</dbReference>
<name>A0A3M7L6V3_AUXPR</name>
<feature type="region of interest" description="Disordered" evidence="5">
    <location>
        <begin position="262"/>
        <end position="371"/>
    </location>
</feature>
<dbReference type="InterPro" id="IPR022043">
    <property type="entry name" value="CAF1A_DD"/>
</dbReference>
<feature type="region of interest" description="Disordered" evidence="5">
    <location>
        <begin position="557"/>
        <end position="584"/>
    </location>
</feature>
<dbReference type="EMBL" id="QOKY01000128">
    <property type="protein sequence ID" value="RMZ57216.1"/>
    <property type="molecule type" value="Genomic_DNA"/>
</dbReference>
<comment type="caution">
    <text evidence="7">The sequence shown here is derived from an EMBL/GenBank/DDBJ whole genome shotgun (WGS) entry which is preliminary data.</text>
</comment>
<keyword evidence="4" id="KW-0539">Nucleus</keyword>
<comment type="subcellular location">
    <subcellularLocation>
        <location evidence="1">Nucleus</location>
    </subcellularLocation>
</comment>
<evidence type="ECO:0000256" key="3">
    <source>
        <dbReference type="ARBA" id="ARBA00023204"/>
    </source>
</evidence>
<protein>
    <recommendedName>
        <fullName evidence="6">Chromatin assembly factor 1 subunit A dimerization domain-containing protein</fullName>
    </recommendedName>
</protein>
<feature type="compositionally biased region" description="Polar residues" evidence="5">
    <location>
        <begin position="844"/>
        <end position="856"/>
    </location>
</feature>
<proteinExistence type="predicted"/>
<feature type="compositionally biased region" description="Low complexity" evidence="5">
    <location>
        <begin position="729"/>
        <end position="739"/>
    </location>
</feature>
<evidence type="ECO:0000256" key="5">
    <source>
        <dbReference type="SAM" id="MobiDB-lite"/>
    </source>
</evidence>
<evidence type="ECO:0000256" key="4">
    <source>
        <dbReference type="ARBA" id="ARBA00023242"/>
    </source>
</evidence>
<sequence>MSQLGKEGLLEHLSNRRAGLMGTGMPAPLQTLPEEGSASTTRIPYSDAQLASRIAWQPLPLARLVEALLPLFSAPGSNGARMGHDVLMSRICLLAARKSFASKKSLDPLLNALEDTSSDCLWRWDLRESRLLPHGLRARGAAAKKEAKLVQDSLTALDALTEVLKTQAEGDPPTAKLHKVWDAWRKAAAVAASPAPAEKLSAPSVAAAAAALAPPVEDKARLQAEKDAVRAAEKKAREDAKAAALQAKVDLKAAREAERATAAAAAAEARTQARAEREAERERQRAEQEAEKERQRAEREAERERQREEQELAKLSRKTGFKDGQELGKARDMFKSFFGGKSPGPASTPPSSGRGATVDLTTPAAAGSTPAHARATLVGRRLSMAGTPGAAGPRGLTPNTGGQPAARERGYAELFLKPEGEPGAVPPPARGDSMDAELARGLGEAESERAFGEWLVRARAQRRAATLEPRLGLPPSWARRRGAAEAARERYHRLRDDGVDPAQVRTWRRKLLWFPADSARPAFHGSCSGAPRGGVGPRRPWARDPVLDYEVMSDLDWEEEPEGTSLSGDDESDTGGCGEESDAEGGSFMVADGYLSEDEGIQWGDEFGVEDAAQEVASSDMARLRKALQLGALLERAKRAGQPLIISRLPRCEQLDQAGAAESAAETAATSGGHLSADVSLLDAFAFVHGPCAAGVRVRAPETGVGAGGAGPTWEAADPNQGASGAGSSGPADADAGAGRIAEPAAKGSKPRSGAKQWDRPEELMPELLRLVLLQPGQTKKEYVDAFIAAHPDLHISRAWVLGRLGALVEFKGRTATLTPLALDPVNHLLAEFNIDRGTGSVTGPSCAQTITSSTPAPEPKPARQQRTLPAVLRQRAEAAAATRPPVRDWAQALTLVESGTGPALAALPTQLAALLSPREDDAEERGPGAPGPIPAFLSAAVVERLAADGPAREPETVEPLAATLHLLLGRIAEGAGACTHEDASASQMAWAAPRAGPLAATLETVACEARLAPALRAALRAGGAAAASAEGCLGLLRRHRGIMERALQGAEGLNPLLRLLEGDSPP</sequence>
<dbReference type="GO" id="GO:0005634">
    <property type="term" value="C:nucleus"/>
    <property type="evidence" value="ECO:0007669"/>
    <property type="project" value="UniProtKB-SubCell"/>
</dbReference>
<dbReference type="PANTHER" id="PTHR15272">
    <property type="entry name" value="CHROMATIN ASSEMBLY FACTOR 1 SUBUNIT A CAF-1 SUBUNIT A"/>
    <property type="match status" value="1"/>
</dbReference>
<dbReference type="AlphaFoldDB" id="A0A3M7L6V3"/>
<feature type="region of interest" description="Disordered" evidence="5">
    <location>
        <begin position="844"/>
        <end position="866"/>
    </location>
</feature>
<evidence type="ECO:0000313" key="7">
    <source>
        <dbReference type="EMBL" id="RMZ57216.1"/>
    </source>
</evidence>
<dbReference type="PANTHER" id="PTHR15272:SF0">
    <property type="entry name" value="CHROMATIN ASSEMBLY FACTOR 1 SUBUNIT A"/>
    <property type="match status" value="1"/>
</dbReference>
<keyword evidence="2" id="KW-0227">DNA damage</keyword>
<evidence type="ECO:0000256" key="2">
    <source>
        <dbReference type="ARBA" id="ARBA00022763"/>
    </source>
</evidence>
<feature type="compositionally biased region" description="Low complexity" evidence="5">
    <location>
        <begin position="339"/>
        <end position="353"/>
    </location>
</feature>
<dbReference type="Proteomes" id="UP000279271">
    <property type="component" value="Unassembled WGS sequence"/>
</dbReference>
<feature type="region of interest" description="Disordered" evidence="5">
    <location>
        <begin position="384"/>
        <end position="405"/>
    </location>
</feature>
<organism evidence="7 8">
    <name type="scientific">Auxenochlorella protothecoides</name>
    <name type="common">Green microalga</name>
    <name type="synonym">Chlorella protothecoides</name>
    <dbReference type="NCBI Taxonomy" id="3075"/>
    <lineage>
        <taxon>Eukaryota</taxon>
        <taxon>Viridiplantae</taxon>
        <taxon>Chlorophyta</taxon>
        <taxon>core chlorophytes</taxon>
        <taxon>Trebouxiophyceae</taxon>
        <taxon>Chlorellales</taxon>
        <taxon>Chlorellaceae</taxon>
        <taxon>Auxenochlorella</taxon>
    </lineage>
</organism>
<accession>A0A3M7L6V3</accession>
<gene>
    <name evidence="7" type="ORF">APUTEX25_004050</name>
</gene>
<keyword evidence="3" id="KW-0234">DNA repair</keyword>
<dbReference type="GO" id="GO:0006281">
    <property type="term" value="P:DNA repair"/>
    <property type="evidence" value="ECO:0007669"/>
    <property type="project" value="UniProtKB-KW"/>
</dbReference>
<feature type="region of interest" description="Disordered" evidence="5">
    <location>
        <begin position="703"/>
        <end position="761"/>
    </location>
</feature>
<evidence type="ECO:0000313" key="8">
    <source>
        <dbReference type="Proteomes" id="UP000279271"/>
    </source>
</evidence>
<dbReference type="GO" id="GO:0033186">
    <property type="term" value="C:CAF-1 complex"/>
    <property type="evidence" value="ECO:0007669"/>
    <property type="project" value="TreeGrafter"/>
</dbReference>
<dbReference type="Pfam" id="PF12253">
    <property type="entry name" value="CAF1A_dimeriz"/>
    <property type="match status" value="1"/>
</dbReference>
<feature type="region of interest" description="Disordered" evidence="5">
    <location>
        <begin position="20"/>
        <end position="40"/>
    </location>
</feature>
<reference evidence="8" key="1">
    <citation type="journal article" date="2018" name="Algal Res.">
        <title>Characterization of plant carbon substrate utilization by Auxenochlorella protothecoides.</title>
        <authorList>
            <person name="Vogler B.W."/>
            <person name="Starkenburg S.R."/>
            <person name="Sudasinghe N."/>
            <person name="Schambach J.Y."/>
            <person name="Rollin J.A."/>
            <person name="Pattathil S."/>
            <person name="Barry A.N."/>
        </authorList>
    </citation>
    <scope>NUCLEOTIDE SEQUENCE [LARGE SCALE GENOMIC DNA]</scope>
    <source>
        <strain evidence="8">UTEX 25</strain>
    </source>
</reference>
<evidence type="ECO:0000256" key="1">
    <source>
        <dbReference type="ARBA" id="ARBA00004123"/>
    </source>
</evidence>
<feature type="compositionally biased region" description="Acidic residues" evidence="5">
    <location>
        <begin position="557"/>
        <end position="583"/>
    </location>
</feature>
<feature type="compositionally biased region" description="Basic and acidic residues" evidence="5">
    <location>
        <begin position="271"/>
        <end position="334"/>
    </location>
</feature>